<dbReference type="RefSeq" id="WP_013099957.1">
    <property type="nucleotide sequence ID" value="NC_014122.1"/>
</dbReference>
<proteinExistence type="predicted"/>
<dbReference type="EMBL" id="CP002009">
    <property type="protein sequence ID" value="ADG13211.1"/>
    <property type="molecule type" value="Genomic_DNA"/>
</dbReference>
<dbReference type="eggNOG" id="arCOG05085">
    <property type="taxonomic scope" value="Archaea"/>
</dbReference>
<dbReference type="OrthoDB" id="65554at2157"/>
<dbReference type="STRING" id="573063.Metin_0541"/>
<dbReference type="HOGENOM" id="CLU_1514623_0_0_2"/>
<keyword evidence="1" id="KW-0812">Transmembrane</keyword>
<evidence type="ECO:0000313" key="3">
    <source>
        <dbReference type="Proteomes" id="UP000002061"/>
    </source>
</evidence>
<organism evidence="2 3">
    <name type="scientific">Methanocaldococcus infernus (strain DSM 11812 / JCM 15783 / ME)</name>
    <dbReference type="NCBI Taxonomy" id="573063"/>
    <lineage>
        <taxon>Archaea</taxon>
        <taxon>Methanobacteriati</taxon>
        <taxon>Methanobacteriota</taxon>
        <taxon>Methanomada group</taxon>
        <taxon>Methanococci</taxon>
        <taxon>Methanococcales</taxon>
        <taxon>Methanocaldococcaceae</taxon>
        <taxon>Methanocaldococcus</taxon>
    </lineage>
</organism>
<dbReference type="Proteomes" id="UP000002061">
    <property type="component" value="Chromosome"/>
</dbReference>
<sequence length="173" mass="19827">MMNSLDIMIGTIILLIGLSYWTASVIQYNNNYVDMVKSDYLLTKGINTLEKLCEDGTLEKAILLYYFGKVDESKKLLESNIPLSHYLLYIDNNLIINKSGNFNNSYYVLAILAINRSEGWYVIYGDSTNIEISNDRFLSYDEAYREYLNYSIDMPVYLSRSIGTVKVKLVVGS</sequence>
<dbReference type="AlphaFoldDB" id="D5VRK8"/>
<dbReference type="GeneID" id="9131547"/>
<feature type="transmembrane region" description="Helical" evidence="1">
    <location>
        <begin position="7"/>
        <end position="28"/>
    </location>
</feature>
<dbReference type="KEGG" id="mif:Metin_0541"/>
<keyword evidence="1" id="KW-0472">Membrane</keyword>
<accession>D5VRK8</accession>
<evidence type="ECO:0000256" key="1">
    <source>
        <dbReference type="SAM" id="Phobius"/>
    </source>
</evidence>
<protein>
    <submittedName>
        <fullName evidence="2">Uncharacterized protein</fullName>
    </submittedName>
</protein>
<keyword evidence="1" id="KW-1133">Transmembrane helix</keyword>
<evidence type="ECO:0000313" key="2">
    <source>
        <dbReference type="EMBL" id="ADG13211.1"/>
    </source>
</evidence>
<name>D5VRK8_METIM</name>
<gene>
    <name evidence="2" type="ordered locus">Metin_0541</name>
</gene>
<keyword evidence="3" id="KW-1185">Reference proteome</keyword>
<reference evidence="2" key="1">
    <citation type="submission" date="2010-04" db="EMBL/GenBank/DDBJ databases">
        <title>Complete sequence of Methanocaldococcus infernus ME.</title>
        <authorList>
            <consortium name="US DOE Joint Genome Institute"/>
            <person name="Lucas S."/>
            <person name="Copeland A."/>
            <person name="Lapidus A."/>
            <person name="Cheng J.-F."/>
            <person name="Bruce D."/>
            <person name="Goodwin L."/>
            <person name="Pitluck S."/>
            <person name="Munk A.C."/>
            <person name="Detter J.C."/>
            <person name="Han C."/>
            <person name="Tapia R."/>
            <person name="Land M."/>
            <person name="Hauser L."/>
            <person name="Kyrpides N."/>
            <person name="Mikhailova N."/>
            <person name="Sieprawska-Lupa M."/>
            <person name="Whitman W.B."/>
            <person name="Woyke T."/>
        </authorList>
    </citation>
    <scope>NUCLEOTIDE SEQUENCE [LARGE SCALE GENOMIC DNA]</scope>
    <source>
        <strain evidence="2">ME</strain>
    </source>
</reference>